<evidence type="ECO:0000256" key="5">
    <source>
        <dbReference type="ARBA" id="ARBA00022530"/>
    </source>
</evidence>
<dbReference type="PANTHER" id="PTHR12027">
    <property type="entry name" value="WNT RELATED"/>
    <property type="match status" value="1"/>
</dbReference>
<evidence type="ECO:0000256" key="6">
    <source>
        <dbReference type="ARBA" id="ARBA00022687"/>
    </source>
</evidence>
<dbReference type="PRINTS" id="PR01349">
    <property type="entry name" value="WNTPROTEIN"/>
</dbReference>
<evidence type="ECO:0000256" key="4">
    <source>
        <dbReference type="ARBA" id="ARBA00022525"/>
    </source>
</evidence>
<dbReference type="GO" id="GO:0060070">
    <property type="term" value="P:canonical Wnt signaling pathway"/>
    <property type="evidence" value="ECO:0007669"/>
    <property type="project" value="TreeGrafter"/>
</dbReference>
<keyword evidence="4" id="KW-0964">Secreted</keyword>
<accession>A0A077SP36</accession>
<evidence type="ECO:0000256" key="3">
    <source>
        <dbReference type="ARBA" id="ARBA00022473"/>
    </source>
</evidence>
<organism evidence="9">
    <name type="scientific">Sycon ciliatum</name>
    <dbReference type="NCBI Taxonomy" id="27933"/>
    <lineage>
        <taxon>Eukaryota</taxon>
        <taxon>Metazoa</taxon>
        <taxon>Porifera</taxon>
        <taxon>Calcarea</taxon>
        <taxon>Calcaronea</taxon>
        <taxon>Leucosolenida</taxon>
        <taxon>Sycettidae</taxon>
        <taxon>Sycon</taxon>
    </lineage>
</organism>
<dbReference type="GO" id="GO:0005615">
    <property type="term" value="C:extracellular space"/>
    <property type="evidence" value="ECO:0007669"/>
    <property type="project" value="TreeGrafter"/>
</dbReference>
<dbReference type="GO" id="GO:0005125">
    <property type="term" value="F:cytokine activity"/>
    <property type="evidence" value="ECO:0007669"/>
    <property type="project" value="TreeGrafter"/>
</dbReference>
<evidence type="ECO:0000256" key="1">
    <source>
        <dbReference type="ARBA" id="ARBA00004498"/>
    </source>
</evidence>
<keyword evidence="7" id="KW-1015">Disulfide bond</keyword>
<evidence type="ECO:0000256" key="8">
    <source>
        <dbReference type="RuleBase" id="RU003500"/>
    </source>
</evidence>
<proteinExistence type="evidence at transcript level"/>
<dbReference type="AlphaFoldDB" id="A0A077SP36"/>
<comment type="subcellular location">
    <subcellularLocation>
        <location evidence="1 8">Secreted</location>
        <location evidence="1 8">Extracellular space</location>
        <location evidence="1 8">Extracellular matrix</location>
    </subcellularLocation>
</comment>
<sequence>MVCCLDERLSSLNLTRPLQADPWPTAMAPASPPAPEQAVPPNVEPSLLATTCSSCRSARYGSTSLRLLRYLLVPLLVLLVQQRAHAAKTYSFYWWDISLLRSEGHHHADYTGLQKQLVDGGAVNRSLLHTAREYFLKECVIRMHPMQWNCSRTTQRQWSSDVPALPPPYFGKFLDLSTRQAAFIHALSTAVLLQEMISKEVPCGAHCSILNREPCEMTRCTTQNFKCCQDLVEIFVSAGDRKGRKMTNETYTNRVMINQHNRMAGIKAMLSRGLKEQQNCFGISGVCSFKHTHTIIRAEQAAQYIRGLYDRADEIKIVKDYLNTPQIVKKNAQISHHRIPIHDDDKPRKEQLIYARKSPNFCRRRYGLPGPSGRQCDIDGTDDGLTCDILCCGRGYLTRVVEYHFPQCKPEQQLPCCYTSCVQSSNRRVMTFCR</sequence>
<dbReference type="SMART" id="SM00097">
    <property type="entry name" value="WNT1"/>
    <property type="match status" value="1"/>
</dbReference>
<protein>
    <recommendedName>
        <fullName evidence="8">Protein Wnt</fullName>
    </recommendedName>
</protein>
<dbReference type="GO" id="GO:0005109">
    <property type="term" value="F:frizzled binding"/>
    <property type="evidence" value="ECO:0007669"/>
    <property type="project" value="TreeGrafter"/>
</dbReference>
<keyword evidence="6 8" id="KW-0879">Wnt signaling pathway</keyword>
<dbReference type="GO" id="GO:0045165">
    <property type="term" value="P:cell fate commitment"/>
    <property type="evidence" value="ECO:0007669"/>
    <property type="project" value="TreeGrafter"/>
</dbReference>
<keyword evidence="3 8" id="KW-0217">Developmental protein</keyword>
<evidence type="ECO:0000256" key="7">
    <source>
        <dbReference type="ARBA" id="ARBA00023157"/>
    </source>
</evidence>
<dbReference type="EMBL" id="HG973367">
    <property type="protein sequence ID" value="CDO67906.1"/>
    <property type="molecule type" value="mRNA"/>
</dbReference>
<evidence type="ECO:0000256" key="2">
    <source>
        <dbReference type="ARBA" id="ARBA00005683"/>
    </source>
</evidence>
<name>A0A077SP36_9METZ</name>
<dbReference type="InterPro" id="IPR005817">
    <property type="entry name" value="Wnt"/>
</dbReference>
<comment type="function">
    <text evidence="8">Ligand for members of the frizzled family of seven transmembrane receptors.</text>
</comment>
<keyword evidence="5" id="KW-0272">Extracellular matrix</keyword>
<evidence type="ECO:0000313" key="9">
    <source>
        <dbReference type="EMBL" id="CDO67906.1"/>
    </source>
</evidence>
<gene>
    <name evidence="9" type="primary">WntS</name>
</gene>
<dbReference type="Pfam" id="PF00110">
    <property type="entry name" value="wnt"/>
    <property type="match status" value="1"/>
</dbReference>
<reference evidence="9" key="1">
    <citation type="journal article" date="2014" name="Nat. Commun.">
        <title>Developmental gene expression provides clues to relationships between sponge and eumetazoan body plans.</title>
        <authorList>
            <person name="Leininger S."/>
            <person name="Adamski M."/>
            <person name="Bergum B."/>
            <person name="Guder C."/>
            <person name="Liu J."/>
            <person name="Laplante M."/>
            <person name="Brate J."/>
            <person name="Hoffmann F."/>
            <person name="Fortunato S."/>
            <person name="Jordal S."/>
            <person name="Rapp H.T."/>
            <person name="Adamska M."/>
        </authorList>
    </citation>
    <scope>NUCLEOTIDE SEQUENCE</scope>
</reference>
<comment type="similarity">
    <text evidence="2 8">Belongs to the Wnt family.</text>
</comment>